<keyword evidence="3" id="KW-1003">Cell membrane</keyword>
<feature type="transmembrane region" description="Helical" evidence="8">
    <location>
        <begin position="179"/>
        <end position="198"/>
    </location>
</feature>
<evidence type="ECO:0000256" key="1">
    <source>
        <dbReference type="ARBA" id="ARBA00004651"/>
    </source>
</evidence>
<dbReference type="GO" id="GO:0005886">
    <property type="term" value="C:plasma membrane"/>
    <property type="evidence" value="ECO:0007669"/>
    <property type="project" value="UniProtKB-SubCell"/>
</dbReference>
<dbReference type="PANTHER" id="PTHR43528:SF7">
    <property type="entry name" value="MFS TRANSPORTER"/>
    <property type="match status" value="1"/>
</dbReference>
<proteinExistence type="predicted"/>
<evidence type="ECO:0000256" key="4">
    <source>
        <dbReference type="ARBA" id="ARBA00022692"/>
    </source>
</evidence>
<feature type="transmembrane region" description="Helical" evidence="8">
    <location>
        <begin position="322"/>
        <end position="344"/>
    </location>
</feature>
<feature type="transmembrane region" description="Helical" evidence="8">
    <location>
        <begin position="78"/>
        <end position="97"/>
    </location>
</feature>
<feature type="transmembrane region" description="Helical" evidence="8">
    <location>
        <begin position="234"/>
        <end position="257"/>
    </location>
</feature>
<gene>
    <name evidence="10" type="primary">cjaB</name>
    <name evidence="10" type="ordered locus">CJJ81176_1000</name>
</gene>
<dbReference type="GO" id="GO:0015293">
    <property type="term" value="F:symporter activity"/>
    <property type="evidence" value="ECO:0007669"/>
    <property type="project" value="UniProtKB-KW"/>
</dbReference>
<sequence length="415" mass="47083">MQKKYKNIIYASLGGILEFYDFVLFAFFLDIFAKVFFPQNDAFWMQINAYIAFGAAYLARPFGSIVMAHFADRYGRKNIFYISMLLMVLPSFALAFLPSYESIGIFATLILFTIRILQGLAVGTEVSGAWIYVSEFVKGRQIPLALGFISATLTIGLLLGNIATLGIRSYFTPEEVQSYAWRIPFIIGGFFGILALFLRNKLSETPEFIKVQNEKKILNFPLFEALKTHKMSMLVCFLMTMVLTSGVATLMILPKYFESLLAMSKTSALWVQNFAILAVIFGALFQGFLASKWGSYKICSIFSIAFIIFGMFFSFYDENFLFYFLLACFAQGIITFAPVFMTQIFKSELKFSGLSFAYNISYAILGFLTPFIVNAFYKEYLGIYLAIVGFCSLLCVFLLKRVFARSKIKELSIVF</sequence>
<protein>
    <submittedName>
        <fullName evidence="10">CjaB protein</fullName>
    </submittedName>
</protein>
<dbReference type="PROSITE" id="PS50850">
    <property type="entry name" value="MFS"/>
    <property type="match status" value="1"/>
</dbReference>
<evidence type="ECO:0000256" key="6">
    <source>
        <dbReference type="ARBA" id="ARBA00022989"/>
    </source>
</evidence>
<dbReference type="InterPro" id="IPR011701">
    <property type="entry name" value="MFS"/>
</dbReference>
<dbReference type="HOGENOM" id="CLU_001265_39_0_7"/>
<feature type="domain" description="Major facilitator superfamily (MFS) profile" evidence="9">
    <location>
        <begin position="7"/>
        <end position="407"/>
    </location>
</feature>
<dbReference type="InterPro" id="IPR020846">
    <property type="entry name" value="MFS_dom"/>
</dbReference>
<evidence type="ECO:0000256" key="5">
    <source>
        <dbReference type="ARBA" id="ARBA00022847"/>
    </source>
</evidence>
<organism evidence="10 11">
    <name type="scientific">Campylobacter jejuni subsp. jejuni serotype O:23/36 (strain 81-176)</name>
    <dbReference type="NCBI Taxonomy" id="354242"/>
    <lineage>
        <taxon>Bacteria</taxon>
        <taxon>Pseudomonadati</taxon>
        <taxon>Campylobacterota</taxon>
        <taxon>Epsilonproteobacteria</taxon>
        <taxon>Campylobacterales</taxon>
        <taxon>Campylobacteraceae</taxon>
        <taxon>Campylobacter</taxon>
    </lineage>
</organism>
<dbReference type="Gene3D" id="1.20.1250.20">
    <property type="entry name" value="MFS general substrate transporter like domains"/>
    <property type="match status" value="2"/>
</dbReference>
<dbReference type="Proteomes" id="UP000000646">
    <property type="component" value="Chromosome"/>
</dbReference>
<feature type="transmembrane region" description="Helical" evidence="8">
    <location>
        <begin position="49"/>
        <end position="71"/>
    </location>
</feature>
<dbReference type="RefSeq" id="WP_002855823.1">
    <property type="nucleotide sequence ID" value="NC_008787.1"/>
</dbReference>
<feature type="transmembrane region" description="Helical" evidence="8">
    <location>
        <begin position="144"/>
        <end position="167"/>
    </location>
</feature>
<keyword evidence="5" id="KW-0769">Symport</keyword>
<feature type="transmembrane region" description="Helical" evidence="8">
    <location>
        <begin position="383"/>
        <end position="403"/>
    </location>
</feature>
<dbReference type="InterPro" id="IPR036259">
    <property type="entry name" value="MFS_trans_sf"/>
</dbReference>
<dbReference type="EMBL" id="CP000538">
    <property type="protein sequence ID" value="EAQ72077.1"/>
    <property type="molecule type" value="Genomic_DNA"/>
</dbReference>
<evidence type="ECO:0000259" key="9">
    <source>
        <dbReference type="PROSITE" id="PS50850"/>
    </source>
</evidence>
<evidence type="ECO:0000256" key="2">
    <source>
        <dbReference type="ARBA" id="ARBA00022448"/>
    </source>
</evidence>
<dbReference type="AlphaFoldDB" id="A0A0H3PGZ4"/>
<dbReference type="Pfam" id="PF07690">
    <property type="entry name" value="MFS_1"/>
    <property type="match status" value="1"/>
</dbReference>
<keyword evidence="6 8" id="KW-1133">Transmembrane helix</keyword>
<keyword evidence="7 8" id="KW-0472">Membrane</keyword>
<feature type="transmembrane region" description="Helical" evidence="8">
    <location>
        <begin position="296"/>
        <end position="316"/>
    </location>
</feature>
<feature type="transmembrane region" description="Helical" evidence="8">
    <location>
        <begin position="356"/>
        <end position="377"/>
    </location>
</feature>
<reference evidence="11" key="1">
    <citation type="submission" date="2006-12" db="EMBL/GenBank/DDBJ databases">
        <authorList>
            <person name="Fouts D.E."/>
            <person name="Nelson K.E."/>
            <person name="Sebastian Y."/>
        </authorList>
    </citation>
    <scope>NUCLEOTIDE SEQUENCE [LARGE SCALE GENOMIC DNA]</scope>
    <source>
        <strain evidence="11">81-176</strain>
    </source>
</reference>
<dbReference type="PANTHER" id="PTHR43528">
    <property type="entry name" value="ALPHA-KETOGLUTARATE PERMEASE"/>
    <property type="match status" value="1"/>
</dbReference>
<feature type="transmembrane region" description="Helical" evidence="8">
    <location>
        <begin position="7"/>
        <end position="29"/>
    </location>
</feature>
<keyword evidence="2" id="KW-0813">Transport</keyword>
<evidence type="ECO:0000313" key="10">
    <source>
        <dbReference type="EMBL" id="EAQ72077.1"/>
    </source>
</evidence>
<name>A0A0H3PGZ4_CAMJJ</name>
<accession>A0A0H3PGZ4</accession>
<evidence type="ECO:0000256" key="7">
    <source>
        <dbReference type="ARBA" id="ARBA00023136"/>
    </source>
</evidence>
<dbReference type="InterPro" id="IPR051084">
    <property type="entry name" value="H+-coupled_symporters"/>
</dbReference>
<dbReference type="eggNOG" id="COG0477">
    <property type="taxonomic scope" value="Bacteria"/>
</dbReference>
<dbReference type="SUPFAM" id="SSF103473">
    <property type="entry name" value="MFS general substrate transporter"/>
    <property type="match status" value="1"/>
</dbReference>
<feature type="transmembrane region" description="Helical" evidence="8">
    <location>
        <begin position="269"/>
        <end position="289"/>
    </location>
</feature>
<dbReference type="KEGG" id="cjj:CJJ81176_1000"/>
<evidence type="ECO:0000256" key="3">
    <source>
        <dbReference type="ARBA" id="ARBA00022475"/>
    </source>
</evidence>
<keyword evidence="4 8" id="KW-0812">Transmembrane</keyword>
<feature type="transmembrane region" description="Helical" evidence="8">
    <location>
        <begin position="103"/>
        <end position="132"/>
    </location>
</feature>
<evidence type="ECO:0000313" key="11">
    <source>
        <dbReference type="Proteomes" id="UP000000646"/>
    </source>
</evidence>
<evidence type="ECO:0000256" key="8">
    <source>
        <dbReference type="SAM" id="Phobius"/>
    </source>
</evidence>
<comment type="subcellular location">
    <subcellularLocation>
        <location evidence="1">Cell membrane</location>
        <topology evidence="1">Multi-pass membrane protein</topology>
    </subcellularLocation>
</comment>